<evidence type="ECO:0000313" key="1">
    <source>
        <dbReference type="EMBL" id="DAD74327.1"/>
    </source>
</evidence>
<accession>A0A8S5LWV2</accession>
<dbReference type="EMBL" id="BK014758">
    <property type="protein sequence ID" value="DAD74327.1"/>
    <property type="molecule type" value="Genomic_DNA"/>
</dbReference>
<organism evidence="1">
    <name type="scientific">Siphoviridae sp. ctabX13</name>
    <dbReference type="NCBI Taxonomy" id="2826389"/>
    <lineage>
        <taxon>Viruses</taxon>
        <taxon>Duplodnaviria</taxon>
        <taxon>Heunggongvirae</taxon>
        <taxon>Uroviricota</taxon>
        <taxon>Caudoviricetes</taxon>
    </lineage>
</organism>
<sequence length="41" mass="5058">MEIYNYTNYRLVKQPSKIITGLKINLNSKEEVRQWNLMEIW</sequence>
<reference evidence="1" key="1">
    <citation type="journal article" date="2021" name="Proc. Natl. Acad. Sci. U.S.A.">
        <title>A Catalog of Tens of Thousands of Viruses from Human Metagenomes Reveals Hidden Associations with Chronic Diseases.</title>
        <authorList>
            <person name="Tisza M.J."/>
            <person name="Buck C.B."/>
        </authorList>
    </citation>
    <scope>NUCLEOTIDE SEQUENCE</scope>
    <source>
        <strain evidence="1">CtabX13</strain>
    </source>
</reference>
<name>A0A8S5LWV2_9CAUD</name>
<protein>
    <submittedName>
        <fullName evidence="1">Uncharacterized protein</fullName>
    </submittedName>
</protein>
<proteinExistence type="predicted"/>